<evidence type="ECO:0000256" key="8">
    <source>
        <dbReference type="ARBA" id="ARBA00022723"/>
    </source>
</evidence>
<evidence type="ECO:0000313" key="16">
    <source>
        <dbReference type="Proteomes" id="UP000054047"/>
    </source>
</evidence>
<keyword evidence="13" id="KW-0472">Membrane</keyword>
<feature type="domain" description="Poly(A) RNA polymerase mitochondrial-like central palm" evidence="14">
    <location>
        <begin position="2"/>
        <end position="122"/>
    </location>
</feature>
<dbReference type="GO" id="GO:0005524">
    <property type="term" value="F:ATP binding"/>
    <property type="evidence" value="ECO:0007669"/>
    <property type="project" value="UniProtKB-KW"/>
</dbReference>
<evidence type="ECO:0000256" key="6">
    <source>
        <dbReference type="ARBA" id="ARBA00022664"/>
    </source>
</evidence>
<dbReference type="InterPro" id="IPR043519">
    <property type="entry name" value="NT_sf"/>
</dbReference>
<dbReference type="CDD" id="cd05402">
    <property type="entry name" value="NT_PAP_TUTase"/>
    <property type="match status" value="1"/>
</dbReference>
<dbReference type="GO" id="GO:0006397">
    <property type="term" value="P:mRNA processing"/>
    <property type="evidence" value="ECO:0007669"/>
    <property type="project" value="UniProtKB-KW"/>
</dbReference>
<dbReference type="Proteomes" id="UP000054047">
    <property type="component" value="Unassembled WGS sequence"/>
</dbReference>
<evidence type="ECO:0000256" key="2">
    <source>
        <dbReference type="ARBA" id="ARBA00001946"/>
    </source>
</evidence>
<evidence type="ECO:0000313" key="15">
    <source>
        <dbReference type="EMBL" id="KIH55000.1"/>
    </source>
</evidence>
<dbReference type="EC" id="2.7.7.19" evidence="4"/>
<accession>A0A0C2G232</accession>
<keyword evidence="6" id="KW-0507">mRNA processing</keyword>
<protein>
    <recommendedName>
        <fullName evidence="4">polynucleotide adenylyltransferase</fullName>
        <ecNumber evidence="4">2.7.7.19</ecNumber>
    </recommendedName>
</protein>
<keyword evidence="11" id="KW-0460">Magnesium</keyword>
<evidence type="ECO:0000256" key="12">
    <source>
        <dbReference type="ARBA" id="ARBA00023211"/>
    </source>
</evidence>
<gene>
    <name evidence="15" type="ORF">ANCDUO_14852</name>
</gene>
<dbReference type="PANTHER" id="PTHR12271">
    <property type="entry name" value="POLY A POLYMERASE CID PAP -RELATED"/>
    <property type="match status" value="1"/>
</dbReference>
<dbReference type="OrthoDB" id="2274644at2759"/>
<dbReference type="EMBL" id="KN738095">
    <property type="protein sequence ID" value="KIH55000.1"/>
    <property type="molecule type" value="Genomic_DNA"/>
</dbReference>
<reference evidence="15 16" key="1">
    <citation type="submission" date="2013-12" db="EMBL/GenBank/DDBJ databases">
        <title>Draft genome of the parsitic nematode Ancylostoma duodenale.</title>
        <authorList>
            <person name="Mitreva M."/>
        </authorList>
    </citation>
    <scope>NUCLEOTIDE SEQUENCE [LARGE SCALE GENOMIC DNA]</scope>
    <source>
        <strain evidence="15 16">Zhejiang</strain>
    </source>
</reference>
<keyword evidence="8" id="KW-0479">Metal-binding</keyword>
<evidence type="ECO:0000256" key="4">
    <source>
        <dbReference type="ARBA" id="ARBA00012388"/>
    </source>
</evidence>
<comment type="cofactor">
    <cofactor evidence="2">
        <name>Mg(2+)</name>
        <dbReference type="ChEBI" id="CHEBI:18420"/>
    </cofactor>
</comment>
<keyword evidence="5" id="KW-0963">Cytoplasm</keyword>
<evidence type="ECO:0000256" key="10">
    <source>
        <dbReference type="ARBA" id="ARBA00022840"/>
    </source>
</evidence>
<keyword evidence="16" id="KW-1185">Reference proteome</keyword>
<keyword evidence="13" id="KW-0812">Transmembrane</keyword>
<evidence type="ECO:0000259" key="14">
    <source>
        <dbReference type="Pfam" id="PF22600"/>
    </source>
</evidence>
<comment type="cofactor">
    <cofactor evidence="1">
        <name>Mn(2+)</name>
        <dbReference type="ChEBI" id="CHEBI:29035"/>
    </cofactor>
</comment>
<feature type="transmembrane region" description="Helical" evidence="13">
    <location>
        <begin position="12"/>
        <end position="32"/>
    </location>
</feature>
<dbReference type="PANTHER" id="PTHR12271:SF40">
    <property type="entry name" value="POLY(A) RNA POLYMERASE GLD2"/>
    <property type="match status" value="1"/>
</dbReference>
<dbReference type="Pfam" id="PF22600">
    <property type="entry name" value="MTPAP-like_central"/>
    <property type="match status" value="1"/>
</dbReference>
<keyword evidence="7" id="KW-0808">Transferase</keyword>
<evidence type="ECO:0000256" key="7">
    <source>
        <dbReference type="ARBA" id="ARBA00022679"/>
    </source>
</evidence>
<dbReference type="Gene3D" id="3.30.460.10">
    <property type="entry name" value="Beta Polymerase, domain 2"/>
    <property type="match status" value="1"/>
</dbReference>
<keyword evidence="13" id="KW-1133">Transmembrane helix</keyword>
<keyword evidence="12" id="KW-0464">Manganese</keyword>
<dbReference type="GO" id="GO:0005737">
    <property type="term" value="C:cytoplasm"/>
    <property type="evidence" value="ECO:0007669"/>
    <property type="project" value="UniProtKB-SubCell"/>
</dbReference>
<evidence type="ECO:0000256" key="5">
    <source>
        <dbReference type="ARBA" id="ARBA00022490"/>
    </source>
</evidence>
<keyword evidence="10" id="KW-0067">ATP-binding</keyword>
<evidence type="ECO:0000256" key="11">
    <source>
        <dbReference type="ARBA" id="ARBA00022842"/>
    </source>
</evidence>
<dbReference type="GO" id="GO:1990817">
    <property type="term" value="F:poly(A) RNA polymerase activity"/>
    <property type="evidence" value="ECO:0007669"/>
    <property type="project" value="UniProtKB-EC"/>
</dbReference>
<name>A0A0C2G232_9BILA</name>
<keyword evidence="9" id="KW-0547">Nucleotide-binding</keyword>
<dbReference type="GO" id="GO:0046872">
    <property type="term" value="F:metal ion binding"/>
    <property type="evidence" value="ECO:0007669"/>
    <property type="project" value="UniProtKB-KW"/>
</dbReference>
<dbReference type="GO" id="GO:0031123">
    <property type="term" value="P:RNA 3'-end processing"/>
    <property type="evidence" value="ECO:0007669"/>
    <property type="project" value="TreeGrafter"/>
</dbReference>
<evidence type="ECO:0000256" key="9">
    <source>
        <dbReference type="ARBA" id="ARBA00022741"/>
    </source>
</evidence>
<sequence>MLNRKLHLRDMLYYSICPVFPMCGLYVVGSSLNGFGNNTSDMDLCLMITNKDLDQKTDAVVVLNMILSTLQHTEWVSHQKLILAKVPILRIKFAAPFSDITVDLNANNSVAIKNTHLLCYYSSFDWRVRPLVSVVKEWAKRKGGTEPGVLPSLQQMFPRRFANKCDVRTLNVTLPLDTPATSEWHYSDKSTLGELLIGFLDYYANKFE</sequence>
<dbReference type="FunFam" id="3.30.460.10:FF:000061">
    <property type="entry name" value="Poly(A) RNA polymerase gld-2"/>
    <property type="match status" value="1"/>
</dbReference>
<organism evidence="15 16">
    <name type="scientific">Ancylostoma duodenale</name>
    <dbReference type="NCBI Taxonomy" id="51022"/>
    <lineage>
        <taxon>Eukaryota</taxon>
        <taxon>Metazoa</taxon>
        <taxon>Ecdysozoa</taxon>
        <taxon>Nematoda</taxon>
        <taxon>Chromadorea</taxon>
        <taxon>Rhabditida</taxon>
        <taxon>Rhabditina</taxon>
        <taxon>Rhabditomorpha</taxon>
        <taxon>Strongyloidea</taxon>
        <taxon>Ancylostomatidae</taxon>
        <taxon>Ancylostomatinae</taxon>
        <taxon>Ancylostoma</taxon>
    </lineage>
</organism>
<dbReference type="AlphaFoldDB" id="A0A0C2G232"/>
<proteinExistence type="predicted"/>
<evidence type="ECO:0000256" key="1">
    <source>
        <dbReference type="ARBA" id="ARBA00001936"/>
    </source>
</evidence>
<evidence type="ECO:0000256" key="3">
    <source>
        <dbReference type="ARBA" id="ARBA00004496"/>
    </source>
</evidence>
<dbReference type="SUPFAM" id="SSF81631">
    <property type="entry name" value="PAP/OAS1 substrate-binding domain"/>
    <property type="match status" value="1"/>
</dbReference>
<evidence type="ECO:0000256" key="13">
    <source>
        <dbReference type="SAM" id="Phobius"/>
    </source>
</evidence>
<comment type="subcellular location">
    <subcellularLocation>
        <location evidence="3">Cytoplasm</location>
    </subcellularLocation>
</comment>
<dbReference type="InterPro" id="IPR054708">
    <property type="entry name" value="MTPAP-like_central"/>
</dbReference>
<dbReference type="SUPFAM" id="SSF81301">
    <property type="entry name" value="Nucleotidyltransferase"/>
    <property type="match status" value="1"/>
</dbReference>